<reference evidence="1" key="1">
    <citation type="journal article" date="2019" name="Sci. Rep.">
        <title>Draft genome of Tanacetum cinerariifolium, the natural source of mosquito coil.</title>
        <authorList>
            <person name="Yamashiro T."/>
            <person name="Shiraishi A."/>
            <person name="Satake H."/>
            <person name="Nakayama K."/>
        </authorList>
    </citation>
    <scope>NUCLEOTIDE SEQUENCE</scope>
</reference>
<comment type="caution">
    <text evidence="1">The sequence shown here is derived from an EMBL/GenBank/DDBJ whole genome shotgun (WGS) entry which is preliminary data.</text>
</comment>
<accession>A0A699S6B4</accession>
<proteinExistence type="predicted"/>
<organism evidence="1">
    <name type="scientific">Tanacetum cinerariifolium</name>
    <name type="common">Dalmatian daisy</name>
    <name type="synonym">Chrysanthemum cinerariifolium</name>
    <dbReference type="NCBI Taxonomy" id="118510"/>
    <lineage>
        <taxon>Eukaryota</taxon>
        <taxon>Viridiplantae</taxon>
        <taxon>Streptophyta</taxon>
        <taxon>Embryophyta</taxon>
        <taxon>Tracheophyta</taxon>
        <taxon>Spermatophyta</taxon>
        <taxon>Magnoliopsida</taxon>
        <taxon>eudicotyledons</taxon>
        <taxon>Gunneridae</taxon>
        <taxon>Pentapetalae</taxon>
        <taxon>asterids</taxon>
        <taxon>campanulids</taxon>
        <taxon>Asterales</taxon>
        <taxon>Asteraceae</taxon>
        <taxon>Asteroideae</taxon>
        <taxon>Anthemideae</taxon>
        <taxon>Anthemidinae</taxon>
        <taxon>Tanacetum</taxon>
    </lineage>
</organism>
<dbReference type="AlphaFoldDB" id="A0A699S6B4"/>
<dbReference type="EMBL" id="BKCJ011140604">
    <property type="protein sequence ID" value="GFC92991.1"/>
    <property type="molecule type" value="Genomic_DNA"/>
</dbReference>
<name>A0A699S6B4_TANCI</name>
<protein>
    <submittedName>
        <fullName evidence="1">Uncharacterized protein</fullName>
    </submittedName>
</protein>
<sequence length="68" mass="7683">MSEPFDELGVGASVHEFGDSHAFWGSFDMSTFSFKPLHKIFHGFPISLLDAVDLYRILDALLLLKIVR</sequence>
<gene>
    <name evidence="1" type="ORF">Tci_864961</name>
</gene>
<evidence type="ECO:0000313" key="1">
    <source>
        <dbReference type="EMBL" id="GFC92991.1"/>
    </source>
</evidence>